<name>A0AA41HJK7_9BURK</name>
<dbReference type="Pfam" id="PF11726">
    <property type="entry name" value="YagK_YfjJ_C"/>
    <property type="match status" value="1"/>
</dbReference>
<evidence type="ECO:0000313" key="3">
    <source>
        <dbReference type="EMBL" id="MCP2012839.1"/>
    </source>
</evidence>
<accession>A0AA41HJK7</accession>
<evidence type="ECO:0000259" key="1">
    <source>
        <dbReference type="Pfam" id="PF11726"/>
    </source>
</evidence>
<gene>
    <name evidence="2" type="ORF">KVP70_32910</name>
    <name evidence="3" type="ORF">L1274_006610</name>
</gene>
<protein>
    <submittedName>
        <fullName evidence="2">Inovirus Gp2 family protein</fullName>
    </submittedName>
</protein>
<dbReference type="EMBL" id="JALJZU010000044">
    <property type="protein sequence ID" value="MCP2012839.1"/>
    <property type="molecule type" value="Genomic_DNA"/>
</dbReference>
<comment type="caution">
    <text evidence="2">The sequence shown here is derived from an EMBL/GenBank/DDBJ whole genome shotgun (WGS) entry which is preliminary data.</text>
</comment>
<evidence type="ECO:0000313" key="4">
    <source>
        <dbReference type="Proteomes" id="UP001155901"/>
    </source>
</evidence>
<proteinExistence type="predicted"/>
<dbReference type="InterPro" id="IPR057271">
    <property type="entry name" value="YagK_YfjJ_C"/>
</dbReference>
<dbReference type="EMBL" id="JAHTGR010000061">
    <property type="protein sequence ID" value="MBV6325714.1"/>
    <property type="molecule type" value="Genomic_DNA"/>
</dbReference>
<keyword evidence="5" id="KW-1185">Reference proteome</keyword>
<sequence length="364" mass="42317">MKTLKVDENASSLMSDYEMSVREIYRQINAEENLRFDSDGKVEPGLDYGNTLFVIEEFVGKILSSNSPAFVEGEEKFTKKRVMVPTKLGKKYLDSFHAMVACYGEQYEYSEHVKVFFDTCKSMSPECKEFDAAIAFRNKSLGPYYFNKMFEDIRRNCNTKKFKRKIAIRKSNFIRNFASVKKYIDALFNRYSRLLVLRVDLSYKKSYAGKVDEKIAHSHREQFLNNMRSNSLFDNLVGYVWKLEYGRDKGHHFHFAFFFDGAKVRKDEFIALKIGNYWVNKITDGNGSHHNCNMNKAAYEDLGIGMISHDEHEKRKSLMRTLSYLTKKDQYLRKRALGRCRIFGKGVAPAAKVSGLGRPRRSAE</sequence>
<dbReference type="AlphaFoldDB" id="A0AA41HJK7"/>
<dbReference type="Proteomes" id="UP001162889">
    <property type="component" value="Unassembled WGS sequence"/>
</dbReference>
<dbReference type="Proteomes" id="UP001155901">
    <property type="component" value="Unassembled WGS sequence"/>
</dbReference>
<feature type="domain" description="YagK/YfjJ C-terminal" evidence="1">
    <location>
        <begin position="188"/>
        <end position="344"/>
    </location>
</feature>
<reference evidence="2" key="1">
    <citation type="submission" date="2021-07" db="EMBL/GenBank/DDBJ databases">
        <title>Characterization of violacein-producing bacteria and related species.</title>
        <authorList>
            <person name="Wilson H.S."/>
            <person name="De Leon M.E."/>
        </authorList>
    </citation>
    <scope>NUCLEOTIDE SEQUENCE</scope>
    <source>
        <strain evidence="2">HSC-15S17</strain>
    </source>
</reference>
<evidence type="ECO:0000313" key="2">
    <source>
        <dbReference type="EMBL" id="MBV6325714.1"/>
    </source>
</evidence>
<dbReference type="RefSeq" id="WP_217946643.1">
    <property type="nucleotide sequence ID" value="NZ_JAHTGR010000061.1"/>
</dbReference>
<evidence type="ECO:0000313" key="5">
    <source>
        <dbReference type="Proteomes" id="UP001162889"/>
    </source>
</evidence>
<reference evidence="3" key="2">
    <citation type="submission" date="2022-03" db="EMBL/GenBank/DDBJ databases">
        <title>Genome Encyclopedia of Bacteria and Archaea VI: Functional Genomics of Type Strains.</title>
        <authorList>
            <person name="Whitman W."/>
        </authorList>
    </citation>
    <scope>NUCLEOTIDE SEQUENCE</scope>
    <source>
        <strain evidence="3">HSC-15S17</strain>
    </source>
</reference>
<organism evidence="2 4">
    <name type="scientific">Duganella violaceipulchra</name>
    <dbReference type="NCBI Taxonomy" id="2849652"/>
    <lineage>
        <taxon>Bacteria</taxon>
        <taxon>Pseudomonadati</taxon>
        <taxon>Pseudomonadota</taxon>
        <taxon>Betaproteobacteria</taxon>
        <taxon>Burkholderiales</taxon>
        <taxon>Oxalobacteraceae</taxon>
        <taxon>Telluria group</taxon>
        <taxon>Duganella</taxon>
    </lineage>
</organism>